<proteinExistence type="predicted"/>
<feature type="signal peptide" evidence="1">
    <location>
        <begin position="1"/>
        <end position="18"/>
    </location>
</feature>
<protein>
    <submittedName>
        <fullName evidence="2">Uncharacterized protein</fullName>
    </submittedName>
</protein>
<dbReference type="Proteomes" id="UP000092154">
    <property type="component" value="Unassembled WGS sequence"/>
</dbReference>
<evidence type="ECO:0000313" key="2">
    <source>
        <dbReference type="EMBL" id="OAX32271.1"/>
    </source>
</evidence>
<feature type="chain" id="PRO_5008882274" evidence="1">
    <location>
        <begin position="19"/>
        <end position="89"/>
    </location>
</feature>
<evidence type="ECO:0000256" key="1">
    <source>
        <dbReference type="SAM" id="SignalP"/>
    </source>
</evidence>
<name>A0A1B7MI35_9AGAM</name>
<keyword evidence="1" id="KW-0732">Signal</keyword>
<keyword evidence="4" id="KW-1185">Reference proteome</keyword>
<organism evidence="2 4">
    <name type="scientific">Rhizopogon vinicolor AM-OR11-026</name>
    <dbReference type="NCBI Taxonomy" id="1314800"/>
    <lineage>
        <taxon>Eukaryota</taxon>
        <taxon>Fungi</taxon>
        <taxon>Dikarya</taxon>
        <taxon>Basidiomycota</taxon>
        <taxon>Agaricomycotina</taxon>
        <taxon>Agaricomycetes</taxon>
        <taxon>Agaricomycetidae</taxon>
        <taxon>Boletales</taxon>
        <taxon>Suillineae</taxon>
        <taxon>Rhizopogonaceae</taxon>
        <taxon>Rhizopogon</taxon>
    </lineage>
</organism>
<dbReference type="OrthoDB" id="2691302at2759"/>
<evidence type="ECO:0000313" key="3">
    <source>
        <dbReference type="EMBL" id="OAX33809.1"/>
    </source>
</evidence>
<dbReference type="AlphaFoldDB" id="A0A1B7MI35"/>
<dbReference type="EMBL" id="KV448703">
    <property type="protein sequence ID" value="OAX33809.1"/>
    <property type="molecule type" value="Genomic_DNA"/>
</dbReference>
<dbReference type="EMBL" id="KV449061">
    <property type="protein sequence ID" value="OAX32271.1"/>
    <property type="molecule type" value="Genomic_DNA"/>
</dbReference>
<accession>A0A1B7MI35</accession>
<evidence type="ECO:0000313" key="4">
    <source>
        <dbReference type="Proteomes" id="UP000092154"/>
    </source>
</evidence>
<sequence length="89" mass="9282">MQLTLFASIALLCSSVLAAPPQRRGNTMIGIDVQNVTVENLPVVVNILEKDALVDLGVLRARGGSSDSTLIGIVVSNVLNNTIVKVASP</sequence>
<reference evidence="2 4" key="1">
    <citation type="submission" date="2016-06" db="EMBL/GenBank/DDBJ databases">
        <title>Comparative genomics of the ectomycorrhizal sister species Rhizopogon vinicolor and Rhizopogon vesiculosus (Basidiomycota: Boletales) reveals a divergence of the mating type B locus.</title>
        <authorList>
            <consortium name="DOE Joint Genome Institute"/>
            <person name="Mujic A.B."/>
            <person name="Kuo A."/>
            <person name="Tritt A."/>
            <person name="Lipzen A."/>
            <person name="Chen C."/>
            <person name="Johnson J."/>
            <person name="Sharma A."/>
            <person name="Barry K."/>
            <person name="Grigoriev I.V."/>
            <person name="Spatafora J.W."/>
        </authorList>
    </citation>
    <scope>NUCLEOTIDE SEQUENCE [LARGE SCALE GENOMIC DNA]</scope>
    <source>
        <strain evidence="2 4">AM-OR11-026</strain>
    </source>
</reference>
<gene>
    <name evidence="3" type="ORF">K503DRAFT_491600</name>
    <name evidence="2" type="ORF">K503DRAFT_625444</name>
</gene>